<sequence>MYLNLGSKYEPQLVDNAYKVHMKLIIKSVSPSDFGTYKCVSKNSLGHTDGSIKLYQVTKEISHRTRNKGRKHESNEIGLDVTGEYKESRDNEIDSPEAEESTGSSSSPSPIRLSHFLKTTAVMVLWLLRYTTTT</sequence>
<evidence type="ECO:0000256" key="1">
    <source>
        <dbReference type="SAM" id="MobiDB-lite"/>
    </source>
</evidence>
<feature type="region of interest" description="Disordered" evidence="1">
    <location>
        <begin position="62"/>
        <end position="110"/>
    </location>
</feature>
<feature type="compositionally biased region" description="Low complexity" evidence="1">
    <location>
        <begin position="101"/>
        <end position="110"/>
    </location>
</feature>
<organism evidence="2 3">
    <name type="scientific">Polyplax serrata</name>
    <name type="common">Common mouse louse</name>
    <dbReference type="NCBI Taxonomy" id="468196"/>
    <lineage>
        <taxon>Eukaryota</taxon>
        <taxon>Metazoa</taxon>
        <taxon>Ecdysozoa</taxon>
        <taxon>Arthropoda</taxon>
        <taxon>Hexapoda</taxon>
        <taxon>Insecta</taxon>
        <taxon>Pterygota</taxon>
        <taxon>Neoptera</taxon>
        <taxon>Paraneoptera</taxon>
        <taxon>Psocodea</taxon>
        <taxon>Troctomorpha</taxon>
        <taxon>Phthiraptera</taxon>
        <taxon>Anoplura</taxon>
        <taxon>Polyplacidae</taxon>
        <taxon>Polyplax</taxon>
    </lineage>
</organism>
<dbReference type="InterPro" id="IPR013783">
    <property type="entry name" value="Ig-like_fold"/>
</dbReference>
<dbReference type="InterPro" id="IPR036179">
    <property type="entry name" value="Ig-like_dom_sf"/>
</dbReference>
<dbReference type="AlphaFoldDB" id="A0AAN8NX27"/>
<name>A0AAN8NX27_POLSC</name>
<dbReference type="EMBL" id="JAWJWE010000036">
    <property type="protein sequence ID" value="KAK6629805.1"/>
    <property type="molecule type" value="Genomic_DNA"/>
</dbReference>
<evidence type="ECO:0008006" key="4">
    <source>
        <dbReference type="Google" id="ProtNLM"/>
    </source>
</evidence>
<protein>
    <recommendedName>
        <fullName evidence="4">Immunoglobulin I-set domain-containing protein</fullName>
    </recommendedName>
</protein>
<dbReference type="Proteomes" id="UP001372834">
    <property type="component" value="Unassembled WGS sequence"/>
</dbReference>
<proteinExistence type="predicted"/>
<accession>A0AAN8NX27</accession>
<dbReference type="Gene3D" id="2.60.40.10">
    <property type="entry name" value="Immunoglobulins"/>
    <property type="match status" value="1"/>
</dbReference>
<reference evidence="2 3" key="1">
    <citation type="submission" date="2023-10" db="EMBL/GenBank/DDBJ databases">
        <title>Genomes of two closely related lineages of the louse Polyplax serrata with different host specificities.</title>
        <authorList>
            <person name="Martinu J."/>
            <person name="Tarabai H."/>
            <person name="Stefka J."/>
            <person name="Hypsa V."/>
        </authorList>
    </citation>
    <scope>NUCLEOTIDE SEQUENCE [LARGE SCALE GENOMIC DNA]</scope>
    <source>
        <strain evidence="2">HR10_N</strain>
    </source>
</reference>
<gene>
    <name evidence="2" type="ORF">RUM43_003625</name>
</gene>
<evidence type="ECO:0000313" key="2">
    <source>
        <dbReference type="EMBL" id="KAK6629805.1"/>
    </source>
</evidence>
<dbReference type="SUPFAM" id="SSF48726">
    <property type="entry name" value="Immunoglobulin"/>
    <property type="match status" value="1"/>
</dbReference>
<evidence type="ECO:0000313" key="3">
    <source>
        <dbReference type="Proteomes" id="UP001372834"/>
    </source>
</evidence>
<comment type="caution">
    <text evidence="2">The sequence shown here is derived from an EMBL/GenBank/DDBJ whole genome shotgun (WGS) entry which is preliminary data.</text>
</comment>
<feature type="compositionally biased region" description="Basic and acidic residues" evidence="1">
    <location>
        <begin position="83"/>
        <end position="92"/>
    </location>
</feature>